<dbReference type="STRING" id="1123360.thalar_00693"/>
<organism evidence="3 4">
    <name type="scientific">Litoreibacter arenae DSM 19593</name>
    <dbReference type="NCBI Taxonomy" id="1123360"/>
    <lineage>
        <taxon>Bacteria</taxon>
        <taxon>Pseudomonadati</taxon>
        <taxon>Pseudomonadota</taxon>
        <taxon>Alphaproteobacteria</taxon>
        <taxon>Rhodobacterales</taxon>
        <taxon>Roseobacteraceae</taxon>
        <taxon>Litoreibacter</taxon>
    </lineage>
</organism>
<evidence type="ECO:0000256" key="1">
    <source>
        <dbReference type="SAM" id="Phobius"/>
    </source>
</evidence>
<keyword evidence="1" id="KW-0812">Transmembrane</keyword>
<dbReference type="RefSeq" id="WP_021101762.1">
    <property type="nucleotide sequence ID" value="NZ_KE557312.1"/>
</dbReference>
<comment type="caution">
    <text evidence="3">The sequence shown here is derived from an EMBL/GenBank/DDBJ whole genome shotgun (WGS) entry which is preliminary data.</text>
</comment>
<feature type="transmembrane region" description="Helical" evidence="1">
    <location>
        <begin position="70"/>
        <end position="91"/>
    </location>
</feature>
<keyword evidence="1" id="KW-1133">Transmembrane helix</keyword>
<dbReference type="Proteomes" id="UP000015351">
    <property type="component" value="Unassembled WGS sequence"/>
</dbReference>
<proteinExistence type="predicted"/>
<name>S9QNP9_9RHOB</name>
<feature type="transmembrane region" description="Helical" evidence="1">
    <location>
        <begin position="6"/>
        <end position="23"/>
    </location>
</feature>
<evidence type="ECO:0000313" key="3">
    <source>
        <dbReference type="EMBL" id="EPX81243.1"/>
    </source>
</evidence>
<feature type="transmembrane region" description="Helical" evidence="1">
    <location>
        <begin position="35"/>
        <end position="58"/>
    </location>
</feature>
<dbReference type="AlphaFoldDB" id="S9QNP9"/>
<keyword evidence="1" id="KW-0472">Membrane</keyword>
<dbReference type="InterPro" id="IPR009936">
    <property type="entry name" value="DUF1468"/>
</dbReference>
<accession>S9QNP9</accession>
<dbReference type="OrthoDB" id="7860650at2"/>
<dbReference type="HOGENOM" id="CLU_1701814_0_0_5"/>
<dbReference type="Pfam" id="PF07331">
    <property type="entry name" value="TctB"/>
    <property type="match status" value="1"/>
</dbReference>
<evidence type="ECO:0000259" key="2">
    <source>
        <dbReference type="Pfam" id="PF07331"/>
    </source>
</evidence>
<evidence type="ECO:0000313" key="4">
    <source>
        <dbReference type="Proteomes" id="UP000015351"/>
    </source>
</evidence>
<dbReference type="eggNOG" id="ENOG5032RM5">
    <property type="taxonomic scope" value="Bacteria"/>
</dbReference>
<keyword evidence="4" id="KW-1185">Reference proteome</keyword>
<gene>
    <name evidence="3" type="ORF">thalar_00693</name>
</gene>
<sequence length="139" mass="15836">MTAERIYTAILVFLGLGFLFIALPQQVESVGYGRIVPATVPTIALWVIIIAGIVQFFTSKECIELHLADSFRVIAFVAILVVAVWLIEKFGFEYFAPVFALSIMLFMGERRWYWLLFAAFVMPLGIWFLVENVLNRVLP</sequence>
<feature type="transmembrane region" description="Helical" evidence="1">
    <location>
        <begin position="112"/>
        <end position="130"/>
    </location>
</feature>
<feature type="domain" description="DUF1468" evidence="2">
    <location>
        <begin position="10"/>
        <end position="139"/>
    </location>
</feature>
<protein>
    <recommendedName>
        <fullName evidence="2">DUF1468 domain-containing protein</fullName>
    </recommendedName>
</protein>
<reference evidence="4" key="1">
    <citation type="journal article" date="2013" name="Stand. Genomic Sci.">
        <title>Genome sequence of the Litoreibacter arenae type strain (DSM 19593(T)), a member of the Roseobacter clade isolated from sea sand.</title>
        <authorList>
            <person name="Riedel T."/>
            <person name="Fiebig A."/>
            <person name="Petersen J."/>
            <person name="Gronow S."/>
            <person name="Kyrpides N.C."/>
            <person name="Goker M."/>
            <person name="Klenk H.P."/>
        </authorList>
    </citation>
    <scope>NUCLEOTIDE SEQUENCE [LARGE SCALE GENOMIC DNA]</scope>
    <source>
        <strain evidence="4">DSM 19593</strain>
    </source>
</reference>
<dbReference type="EMBL" id="AONI01000006">
    <property type="protein sequence ID" value="EPX81243.1"/>
    <property type="molecule type" value="Genomic_DNA"/>
</dbReference>